<gene>
    <name evidence="5 6" type="primary">rpmC</name>
    <name evidence="6" type="ORF">Lfee_2430</name>
    <name evidence="8" type="ORF">NCTC11978_00353</name>
    <name evidence="7" type="ORF">NCTC12022_01163</name>
</gene>
<evidence type="ECO:0000256" key="4">
    <source>
        <dbReference type="ARBA" id="ARBA00035204"/>
    </source>
</evidence>
<comment type="similarity">
    <text evidence="1 5">Belongs to the universal ribosomal protein uL29 family.</text>
</comment>
<dbReference type="HAMAP" id="MF_00374">
    <property type="entry name" value="Ribosomal_uL29"/>
    <property type="match status" value="1"/>
</dbReference>
<protein>
    <recommendedName>
        <fullName evidence="4 5">Large ribosomal subunit protein uL29</fullName>
    </recommendedName>
</protein>
<evidence type="ECO:0000313" key="10">
    <source>
        <dbReference type="Proteomes" id="UP000251942"/>
    </source>
</evidence>
<dbReference type="Gene3D" id="1.10.287.310">
    <property type="match status" value="1"/>
</dbReference>
<dbReference type="PANTHER" id="PTHR10916:SF0">
    <property type="entry name" value="LARGE RIBOSOMAL SUBUNIT PROTEIN UL29C"/>
    <property type="match status" value="1"/>
</dbReference>
<dbReference type="OrthoDB" id="9815192at2"/>
<evidence type="ECO:0000313" key="9">
    <source>
        <dbReference type="Proteomes" id="UP000054698"/>
    </source>
</evidence>
<dbReference type="NCBIfam" id="TIGR00012">
    <property type="entry name" value="L29"/>
    <property type="match status" value="1"/>
</dbReference>
<name>A0A0W0TGR7_9GAMM</name>
<dbReference type="EMBL" id="UASS01000009">
    <property type="protein sequence ID" value="SPX60438.1"/>
    <property type="molecule type" value="Genomic_DNA"/>
</dbReference>
<proteinExistence type="inferred from homology"/>
<reference evidence="10 11" key="2">
    <citation type="submission" date="2018-06" db="EMBL/GenBank/DDBJ databases">
        <authorList>
            <consortium name="Pathogen Informatics"/>
            <person name="Doyle S."/>
        </authorList>
    </citation>
    <scope>NUCLEOTIDE SEQUENCE [LARGE SCALE GENOMIC DNA]</scope>
    <source>
        <strain evidence="8 11">NCTC11978</strain>
        <strain evidence="7 10">NCTC12022</strain>
    </source>
</reference>
<dbReference type="GO" id="GO:0022625">
    <property type="term" value="C:cytosolic large ribosomal subunit"/>
    <property type="evidence" value="ECO:0007669"/>
    <property type="project" value="TreeGrafter"/>
</dbReference>
<dbReference type="PATRIC" id="fig|453.4.peg.2660"/>
<dbReference type="PANTHER" id="PTHR10916">
    <property type="entry name" value="60S RIBOSOMAL PROTEIN L35/50S RIBOSOMAL PROTEIN L29"/>
    <property type="match status" value="1"/>
</dbReference>
<dbReference type="AlphaFoldDB" id="A0A0W0TGR7"/>
<dbReference type="EMBL" id="LNYB01000085">
    <property type="protein sequence ID" value="KTC94766.1"/>
    <property type="molecule type" value="Genomic_DNA"/>
</dbReference>
<organism evidence="6 9">
    <name type="scientific">Legionella feeleii</name>
    <dbReference type="NCBI Taxonomy" id="453"/>
    <lineage>
        <taxon>Bacteria</taxon>
        <taxon>Pseudomonadati</taxon>
        <taxon>Pseudomonadota</taxon>
        <taxon>Gammaproteobacteria</taxon>
        <taxon>Legionellales</taxon>
        <taxon>Legionellaceae</taxon>
        <taxon>Legionella</taxon>
    </lineage>
</organism>
<evidence type="ECO:0000256" key="2">
    <source>
        <dbReference type="ARBA" id="ARBA00022980"/>
    </source>
</evidence>
<dbReference type="FunFam" id="1.10.287.310:FF:000001">
    <property type="entry name" value="50S ribosomal protein L29"/>
    <property type="match status" value="1"/>
</dbReference>
<dbReference type="InterPro" id="IPR036049">
    <property type="entry name" value="Ribosomal_uL29_sf"/>
</dbReference>
<reference evidence="6 9" key="1">
    <citation type="submission" date="2015-11" db="EMBL/GenBank/DDBJ databases">
        <title>Genomic analysis of 38 Legionella species identifies large and diverse effector repertoires.</title>
        <authorList>
            <person name="Burstein D."/>
            <person name="Amaro F."/>
            <person name="Zusman T."/>
            <person name="Lifshitz Z."/>
            <person name="Cohen O."/>
            <person name="Gilbert J.A."/>
            <person name="Pupko T."/>
            <person name="Shuman H.A."/>
            <person name="Segal G."/>
        </authorList>
    </citation>
    <scope>NUCLEOTIDE SEQUENCE [LARGE SCALE GENOMIC DNA]</scope>
    <source>
        <strain evidence="6 9">WO-44C</strain>
    </source>
</reference>
<accession>A0A0W0TGR7</accession>
<dbReference type="Proteomes" id="UP000251942">
    <property type="component" value="Unassembled WGS sequence"/>
</dbReference>
<dbReference type="STRING" id="453.Lfee_2430"/>
<evidence type="ECO:0000256" key="5">
    <source>
        <dbReference type="HAMAP-Rule" id="MF_00374"/>
    </source>
</evidence>
<evidence type="ECO:0000256" key="1">
    <source>
        <dbReference type="ARBA" id="ARBA00009254"/>
    </source>
</evidence>
<dbReference type="RefSeq" id="WP_058447238.1">
    <property type="nucleotide sequence ID" value="NZ_CAAAHT010000020.1"/>
</dbReference>
<evidence type="ECO:0000313" key="11">
    <source>
        <dbReference type="Proteomes" id="UP000254033"/>
    </source>
</evidence>
<dbReference type="InterPro" id="IPR001854">
    <property type="entry name" value="Ribosomal_uL29"/>
</dbReference>
<dbReference type="SUPFAM" id="SSF46561">
    <property type="entry name" value="Ribosomal protein L29 (L29p)"/>
    <property type="match status" value="1"/>
</dbReference>
<dbReference type="CDD" id="cd00427">
    <property type="entry name" value="Ribosomal_L29_HIP"/>
    <property type="match status" value="1"/>
</dbReference>
<evidence type="ECO:0000313" key="7">
    <source>
        <dbReference type="EMBL" id="SPX60438.1"/>
    </source>
</evidence>
<dbReference type="GO" id="GO:0006412">
    <property type="term" value="P:translation"/>
    <property type="evidence" value="ECO:0007669"/>
    <property type="project" value="UniProtKB-UniRule"/>
</dbReference>
<sequence>MKDIKELRNLTPDELQAELLSLRKEQFNLRMKKASGSLDKTHHITKVRKAVARVKTIMTEKAGKSHVDE</sequence>
<dbReference type="InterPro" id="IPR050063">
    <property type="entry name" value="Ribosomal_protein_uL29"/>
</dbReference>
<keyword evidence="9" id="KW-1185">Reference proteome</keyword>
<evidence type="ECO:0000313" key="8">
    <source>
        <dbReference type="EMBL" id="STX37192.1"/>
    </source>
</evidence>
<dbReference type="GO" id="GO:0003735">
    <property type="term" value="F:structural constituent of ribosome"/>
    <property type="evidence" value="ECO:0007669"/>
    <property type="project" value="InterPro"/>
</dbReference>
<dbReference type="Proteomes" id="UP000054698">
    <property type="component" value="Unassembled WGS sequence"/>
</dbReference>
<keyword evidence="3 5" id="KW-0687">Ribonucleoprotein</keyword>
<dbReference type="Proteomes" id="UP000254033">
    <property type="component" value="Unassembled WGS sequence"/>
</dbReference>
<evidence type="ECO:0000256" key="3">
    <source>
        <dbReference type="ARBA" id="ARBA00023274"/>
    </source>
</evidence>
<evidence type="ECO:0000313" key="6">
    <source>
        <dbReference type="EMBL" id="KTC94766.1"/>
    </source>
</evidence>
<dbReference type="EMBL" id="UGNY01000001">
    <property type="protein sequence ID" value="STX37192.1"/>
    <property type="molecule type" value="Genomic_DNA"/>
</dbReference>
<dbReference type="Pfam" id="PF00831">
    <property type="entry name" value="Ribosomal_L29"/>
    <property type="match status" value="1"/>
</dbReference>
<keyword evidence="2 5" id="KW-0689">Ribosomal protein</keyword>